<sequence>MHSSFVLLFCLLALPTANSRFIDSILQNMDAVKQHMHSQSEENPASSEEVEGSGSIPERHHQSKRELNDEAAELLLSVMKRDVNQTDVLLDDGIVAKNLTTAPIRPAIVNGIWTFLDEAH</sequence>
<proteinExistence type="predicted"/>
<feature type="compositionally biased region" description="Basic and acidic residues" evidence="1">
    <location>
        <begin position="57"/>
        <end position="67"/>
    </location>
</feature>
<name>A0AAV5SYV6_9BILA</name>
<evidence type="ECO:0000256" key="1">
    <source>
        <dbReference type="SAM" id="MobiDB-lite"/>
    </source>
</evidence>
<dbReference type="EMBL" id="BTSX01000002">
    <property type="protein sequence ID" value="GMS84711.1"/>
    <property type="molecule type" value="Genomic_DNA"/>
</dbReference>
<dbReference type="Proteomes" id="UP001432027">
    <property type="component" value="Unassembled WGS sequence"/>
</dbReference>
<reference evidence="3" key="1">
    <citation type="submission" date="2023-10" db="EMBL/GenBank/DDBJ databases">
        <title>Genome assembly of Pristionchus species.</title>
        <authorList>
            <person name="Yoshida K."/>
            <person name="Sommer R.J."/>
        </authorList>
    </citation>
    <scope>NUCLEOTIDE SEQUENCE</scope>
    <source>
        <strain evidence="3">RS0144</strain>
    </source>
</reference>
<feature type="signal peptide" evidence="2">
    <location>
        <begin position="1"/>
        <end position="19"/>
    </location>
</feature>
<feature type="region of interest" description="Disordered" evidence="1">
    <location>
        <begin position="33"/>
        <end position="67"/>
    </location>
</feature>
<evidence type="ECO:0000313" key="3">
    <source>
        <dbReference type="EMBL" id="GMS84711.1"/>
    </source>
</evidence>
<feature type="chain" id="PRO_5043988924" evidence="2">
    <location>
        <begin position="20"/>
        <end position="120"/>
    </location>
</feature>
<organism evidence="3 4">
    <name type="scientific">Pristionchus entomophagus</name>
    <dbReference type="NCBI Taxonomy" id="358040"/>
    <lineage>
        <taxon>Eukaryota</taxon>
        <taxon>Metazoa</taxon>
        <taxon>Ecdysozoa</taxon>
        <taxon>Nematoda</taxon>
        <taxon>Chromadorea</taxon>
        <taxon>Rhabditida</taxon>
        <taxon>Rhabditina</taxon>
        <taxon>Diplogasteromorpha</taxon>
        <taxon>Diplogasteroidea</taxon>
        <taxon>Neodiplogasteridae</taxon>
        <taxon>Pristionchus</taxon>
    </lineage>
</organism>
<dbReference type="AlphaFoldDB" id="A0AAV5SYV6"/>
<keyword evidence="2" id="KW-0732">Signal</keyword>
<comment type="caution">
    <text evidence="3">The sequence shown here is derived from an EMBL/GenBank/DDBJ whole genome shotgun (WGS) entry which is preliminary data.</text>
</comment>
<evidence type="ECO:0000256" key="2">
    <source>
        <dbReference type="SAM" id="SignalP"/>
    </source>
</evidence>
<accession>A0AAV5SYV6</accession>
<protein>
    <submittedName>
        <fullName evidence="3">Uncharacterized protein</fullName>
    </submittedName>
</protein>
<gene>
    <name evidence="3" type="ORF">PENTCL1PPCAC_6886</name>
</gene>
<evidence type="ECO:0000313" key="4">
    <source>
        <dbReference type="Proteomes" id="UP001432027"/>
    </source>
</evidence>
<keyword evidence="4" id="KW-1185">Reference proteome</keyword>